<name>A0AA35SCC7_GEOBA</name>
<organism evidence="2 3">
    <name type="scientific">Geodia barretti</name>
    <name type="common">Barrett's horny sponge</name>
    <dbReference type="NCBI Taxonomy" id="519541"/>
    <lineage>
        <taxon>Eukaryota</taxon>
        <taxon>Metazoa</taxon>
        <taxon>Porifera</taxon>
        <taxon>Demospongiae</taxon>
        <taxon>Heteroscleromorpha</taxon>
        <taxon>Tetractinellida</taxon>
        <taxon>Astrophorina</taxon>
        <taxon>Geodiidae</taxon>
        <taxon>Geodia</taxon>
    </lineage>
</organism>
<dbReference type="EMBL" id="CASHTH010002221">
    <property type="protein sequence ID" value="CAI8026568.1"/>
    <property type="molecule type" value="Genomic_DNA"/>
</dbReference>
<sequence length="75" mass="8837">MTRTKEAREAREGPRVIKVARERKRKETRKTHYQRSSLVHLCSRCPRPHGYQHQLNTCKRSDGPRPSGACMPRHM</sequence>
<accession>A0AA35SCC7</accession>
<reference evidence="2" key="1">
    <citation type="submission" date="2023-03" db="EMBL/GenBank/DDBJ databases">
        <authorList>
            <person name="Steffen K."/>
            <person name="Cardenas P."/>
        </authorList>
    </citation>
    <scope>NUCLEOTIDE SEQUENCE</scope>
</reference>
<keyword evidence="3" id="KW-1185">Reference proteome</keyword>
<proteinExistence type="predicted"/>
<evidence type="ECO:0000256" key="1">
    <source>
        <dbReference type="SAM" id="MobiDB-lite"/>
    </source>
</evidence>
<feature type="region of interest" description="Disordered" evidence="1">
    <location>
        <begin position="56"/>
        <end position="75"/>
    </location>
</feature>
<dbReference type="Proteomes" id="UP001174909">
    <property type="component" value="Unassembled WGS sequence"/>
</dbReference>
<evidence type="ECO:0000313" key="2">
    <source>
        <dbReference type="EMBL" id="CAI8026568.1"/>
    </source>
</evidence>
<gene>
    <name evidence="2" type="ORF">GBAR_LOCUS15256</name>
</gene>
<protein>
    <submittedName>
        <fullName evidence="2">Uncharacterized protein</fullName>
    </submittedName>
</protein>
<dbReference type="AlphaFoldDB" id="A0AA35SCC7"/>
<comment type="caution">
    <text evidence="2">The sequence shown here is derived from an EMBL/GenBank/DDBJ whole genome shotgun (WGS) entry which is preliminary data.</text>
</comment>
<evidence type="ECO:0000313" key="3">
    <source>
        <dbReference type="Proteomes" id="UP001174909"/>
    </source>
</evidence>